<accession>A0A0E9QMN5</accession>
<dbReference type="AlphaFoldDB" id="A0A0E9QMN5"/>
<name>A0A0E9QMN5_ANGAN</name>
<protein>
    <submittedName>
        <fullName evidence="2">Uncharacterized protein</fullName>
    </submittedName>
</protein>
<reference evidence="2" key="2">
    <citation type="journal article" date="2015" name="Fish Shellfish Immunol.">
        <title>Early steps in the European eel (Anguilla anguilla)-Vibrio vulnificus interaction in the gills: Role of the RtxA13 toxin.</title>
        <authorList>
            <person name="Callol A."/>
            <person name="Pajuelo D."/>
            <person name="Ebbesson L."/>
            <person name="Teles M."/>
            <person name="MacKenzie S."/>
            <person name="Amaro C."/>
        </authorList>
    </citation>
    <scope>NUCLEOTIDE SEQUENCE</scope>
</reference>
<dbReference type="InterPro" id="IPR036589">
    <property type="entry name" value="HCY_dom_sf"/>
</dbReference>
<dbReference type="PANTHER" id="PTHR46120">
    <property type="entry name" value="BETAINE--HOMOCYSTEINE S-METHYLTRANSFERASE 1"/>
    <property type="match status" value="1"/>
</dbReference>
<organism evidence="2">
    <name type="scientific">Anguilla anguilla</name>
    <name type="common">European freshwater eel</name>
    <name type="synonym">Muraena anguilla</name>
    <dbReference type="NCBI Taxonomy" id="7936"/>
    <lineage>
        <taxon>Eukaryota</taxon>
        <taxon>Metazoa</taxon>
        <taxon>Chordata</taxon>
        <taxon>Craniata</taxon>
        <taxon>Vertebrata</taxon>
        <taxon>Euteleostomi</taxon>
        <taxon>Actinopterygii</taxon>
        <taxon>Neopterygii</taxon>
        <taxon>Teleostei</taxon>
        <taxon>Anguilliformes</taxon>
        <taxon>Anguillidae</taxon>
        <taxon>Anguilla</taxon>
    </lineage>
</organism>
<dbReference type="PANTHER" id="PTHR46120:SF1">
    <property type="entry name" value="HCY-BINDING DOMAIN-CONTAINING PROTEIN"/>
    <property type="match status" value="1"/>
</dbReference>
<dbReference type="GO" id="GO:0005829">
    <property type="term" value="C:cytosol"/>
    <property type="evidence" value="ECO:0007669"/>
    <property type="project" value="TreeGrafter"/>
</dbReference>
<dbReference type="GO" id="GO:0047150">
    <property type="term" value="F:betaine-homocysteine S-methyltransferase activity"/>
    <property type="evidence" value="ECO:0007669"/>
    <property type="project" value="TreeGrafter"/>
</dbReference>
<comment type="pathway">
    <text evidence="1">Amino-acid biosynthesis; L-methionine biosynthesis via de novo pathway.</text>
</comment>
<dbReference type="InterPro" id="IPR051524">
    <property type="entry name" value="BHMT"/>
</dbReference>
<proteinExistence type="predicted"/>
<reference evidence="2" key="1">
    <citation type="submission" date="2014-11" db="EMBL/GenBank/DDBJ databases">
        <authorList>
            <person name="Amaro Gonzalez C."/>
        </authorList>
    </citation>
    <scope>NUCLEOTIDE SEQUENCE</scope>
</reference>
<sequence>MQTFTFYCSDDKLEISGRVLNITGRQINEAACDLAREVANEGGGLSGGRSLPDPLLRRFNQ</sequence>
<dbReference type="EMBL" id="GBXM01091007">
    <property type="protein sequence ID" value="JAH17570.1"/>
    <property type="molecule type" value="Transcribed_RNA"/>
</dbReference>
<dbReference type="SUPFAM" id="SSF82282">
    <property type="entry name" value="Homocysteine S-methyltransferase"/>
    <property type="match status" value="1"/>
</dbReference>
<evidence type="ECO:0000256" key="1">
    <source>
        <dbReference type="ARBA" id="ARBA00034478"/>
    </source>
</evidence>
<evidence type="ECO:0000313" key="2">
    <source>
        <dbReference type="EMBL" id="JAH17570.1"/>
    </source>
</evidence>
<dbReference type="GO" id="GO:0071267">
    <property type="term" value="P:L-methionine salvage"/>
    <property type="evidence" value="ECO:0007669"/>
    <property type="project" value="TreeGrafter"/>
</dbReference>